<dbReference type="InterPro" id="IPR017452">
    <property type="entry name" value="GPCR_Rhodpsn_7TM"/>
</dbReference>
<evidence type="ECO:0000259" key="7">
    <source>
        <dbReference type="PROSITE" id="PS50262"/>
    </source>
</evidence>
<evidence type="ECO:0000313" key="8">
    <source>
        <dbReference type="EMBL" id="GIY34439.1"/>
    </source>
</evidence>
<evidence type="ECO:0000256" key="2">
    <source>
        <dbReference type="ARBA" id="ARBA00010663"/>
    </source>
</evidence>
<feature type="transmembrane region" description="Helical" evidence="6">
    <location>
        <begin position="349"/>
        <end position="370"/>
    </location>
</feature>
<dbReference type="CDD" id="cd14978">
    <property type="entry name" value="7tmA_FMRFamide_R-like"/>
    <property type="match status" value="1"/>
</dbReference>
<reference evidence="8 9" key="1">
    <citation type="submission" date="2021-06" db="EMBL/GenBank/DDBJ databases">
        <title>Caerostris extrusa draft genome.</title>
        <authorList>
            <person name="Kono N."/>
            <person name="Arakawa K."/>
        </authorList>
    </citation>
    <scope>NUCLEOTIDE SEQUENCE [LARGE SCALE GENOMIC DNA]</scope>
</reference>
<feature type="transmembrane region" description="Helical" evidence="6">
    <location>
        <begin position="154"/>
        <end position="179"/>
    </location>
</feature>
<keyword evidence="5 6" id="KW-0472">Membrane</keyword>
<evidence type="ECO:0000313" key="9">
    <source>
        <dbReference type="Proteomes" id="UP001054945"/>
    </source>
</evidence>
<comment type="similarity">
    <text evidence="2">Belongs to the G-protein coupled receptor 1 family.</text>
</comment>
<dbReference type="GO" id="GO:0005886">
    <property type="term" value="C:plasma membrane"/>
    <property type="evidence" value="ECO:0007669"/>
    <property type="project" value="TreeGrafter"/>
</dbReference>
<feature type="transmembrane region" description="Helical" evidence="6">
    <location>
        <begin position="123"/>
        <end position="142"/>
    </location>
</feature>
<feature type="domain" description="G-protein coupled receptors family 1 profile" evidence="7">
    <location>
        <begin position="135"/>
        <end position="405"/>
    </location>
</feature>
<dbReference type="Pfam" id="PF10324">
    <property type="entry name" value="7TM_GPCR_Srw"/>
    <property type="match status" value="1"/>
</dbReference>
<name>A0AAV4SM91_CAEEX</name>
<dbReference type="PRINTS" id="PR00237">
    <property type="entry name" value="GPCRRHODOPSN"/>
</dbReference>
<dbReference type="Proteomes" id="UP001054945">
    <property type="component" value="Unassembled WGS sequence"/>
</dbReference>
<dbReference type="EMBL" id="BPLR01009767">
    <property type="protein sequence ID" value="GIY34439.1"/>
    <property type="molecule type" value="Genomic_DNA"/>
</dbReference>
<comment type="subcellular location">
    <subcellularLocation>
        <location evidence="1">Membrane</location>
    </subcellularLocation>
</comment>
<proteinExistence type="inferred from homology"/>
<sequence length="436" mass="49270">MRGDKSRDSEGQNIHFFWPIYHAENPSLSREVKGHTVNTIASKISEAWHTKLARAKHLKTVEMEEMNLEMYINASMNEHFQSNNNHSNLSHATILGIPNEIDYPYFGDYLAQYQKGYGAVHGYLSFAFCLFGITANILNIIVLTRKNMISPTNAILTGIAVADMLVMLSYLPFTFHNYIRHDLNEAAKFSYGWTVFTLFHAHFTVVNHTISTWLTVTVAIWRFLAISFPQNSSIWCSMARAKCAILATYILSAVFCIPVYLTFTVSVFRGEYGGIMYRVGLQQHRAEAQQTPGEDQLLIFSVITKLVPCVALHGHQPGADQVLYERNKRRQRLKGTADADKNHDRTTRMLLAVLLLFLLTEFPSGLLALLSGILGTEFFNNVYVNFGDTMDALALINSAINFIIYCSMSQQFRNTFAYLFFPTCFKNTPNGAVASV</sequence>
<dbReference type="InterPro" id="IPR000276">
    <property type="entry name" value="GPCR_Rhodpsn"/>
</dbReference>
<feature type="transmembrane region" description="Helical" evidence="6">
    <location>
        <begin position="244"/>
        <end position="268"/>
    </location>
</feature>
<evidence type="ECO:0000256" key="3">
    <source>
        <dbReference type="ARBA" id="ARBA00022692"/>
    </source>
</evidence>
<comment type="caution">
    <text evidence="8">The sequence shown here is derived from an EMBL/GenBank/DDBJ whole genome shotgun (WGS) entry which is preliminary data.</text>
</comment>
<gene>
    <name evidence="8" type="primary">SPR</name>
    <name evidence="8" type="ORF">CEXT_104191</name>
</gene>
<evidence type="ECO:0000256" key="5">
    <source>
        <dbReference type="ARBA" id="ARBA00023136"/>
    </source>
</evidence>
<dbReference type="InterPro" id="IPR053219">
    <property type="entry name" value="GPCR_Dmsr-1"/>
</dbReference>
<organism evidence="8 9">
    <name type="scientific">Caerostris extrusa</name>
    <name type="common">Bark spider</name>
    <name type="synonym">Caerostris bankana</name>
    <dbReference type="NCBI Taxonomy" id="172846"/>
    <lineage>
        <taxon>Eukaryota</taxon>
        <taxon>Metazoa</taxon>
        <taxon>Ecdysozoa</taxon>
        <taxon>Arthropoda</taxon>
        <taxon>Chelicerata</taxon>
        <taxon>Arachnida</taxon>
        <taxon>Araneae</taxon>
        <taxon>Araneomorphae</taxon>
        <taxon>Entelegynae</taxon>
        <taxon>Araneoidea</taxon>
        <taxon>Araneidae</taxon>
        <taxon>Caerostris</taxon>
    </lineage>
</organism>
<dbReference type="PANTHER" id="PTHR46273">
    <property type="entry name" value="MYOSUPPRESSIN RECEPTOR 1, ISOFORM B-RELATED"/>
    <property type="match status" value="1"/>
</dbReference>
<dbReference type="GO" id="GO:0008528">
    <property type="term" value="F:G protein-coupled peptide receptor activity"/>
    <property type="evidence" value="ECO:0007669"/>
    <property type="project" value="InterPro"/>
</dbReference>
<evidence type="ECO:0000256" key="1">
    <source>
        <dbReference type="ARBA" id="ARBA00004370"/>
    </source>
</evidence>
<keyword evidence="3 6" id="KW-0812">Transmembrane</keyword>
<dbReference type="SUPFAM" id="SSF81321">
    <property type="entry name" value="Family A G protein-coupled receptor-like"/>
    <property type="match status" value="1"/>
</dbReference>
<feature type="transmembrane region" description="Helical" evidence="6">
    <location>
        <begin position="191"/>
        <end position="224"/>
    </location>
</feature>
<dbReference type="InterPro" id="IPR019427">
    <property type="entry name" value="7TM_GPCR_serpentine_rcpt_Srw"/>
</dbReference>
<keyword evidence="9" id="KW-1185">Reference proteome</keyword>
<feature type="transmembrane region" description="Helical" evidence="6">
    <location>
        <begin position="390"/>
        <end position="408"/>
    </location>
</feature>
<keyword evidence="8" id="KW-0675">Receptor</keyword>
<dbReference type="PROSITE" id="PS50262">
    <property type="entry name" value="G_PROTEIN_RECEP_F1_2"/>
    <property type="match status" value="1"/>
</dbReference>
<evidence type="ECO:0000256" key="4">
    <source>
        <dbReference type="ARBA" id="ARBA00022989"/>
    </source>
</evidence>
<dbReference type="Gene3D" id="1.20.1070.10">
    <property type="entry name" value="Rhodopsin 7-helix transmembrane proteins"/>
    <property type="match status" value="1"/>
</dbReference>
<protein>
    <submittedName>
        <fullName evidence="8">Sex peptide receptor</fullName>
    </submittedName>
</protein>
<dbReference type="PANTHER" id="PTHR46273:SF4">
    <property type="entry name" value="AT19640P"/>
    <property type="match status" value="1"/>
</dbReference>
<evidence type="ECO:0000256" key="6">
    <source>
        <dbReference type="SAM" id="Phobius"/>
    </source>
</evidence>
<keyword evidence="4 6" id="KW-1133">Transmembrane helix</keyword>
<dbReference type="AlphaFoldDB" id="A0AAV4SM91"/>
<accession>A0AAV4SM91</accession>